<name>A0AAW0QUP5_9PEZI</name>
<comment type="caution">
    <text evidence="2">The sequence shown here is derived from an EMBL/GenBank/DDBJ whole genome shotgun (WGS) entry which is preliminary data.</text>
</comment>
<dbReference type="PANTHER" id="PTHR24148">
    <property type="entry name" value="ANKYRIN REPEAT DOMAIN-CONTAINING PROTEIN 39 HOMOLOG-RELATED"/>
    <property type="match status" value="1"/>
</dbReference>
<dbReference type="EMBL" id="JAQQWP010000007">
    <property type="protein sequence ID" value="KAK8109711.1"/>
    <property type="molecule type" value="Genomic_DNA"/>
</dbReference>
<keyword evidence="3" id="KW-1185">Reference proteome</keyword>
<feature type="domain" description="Heterokaryon incompatibility" evidence="1">
    <location>
        <begin position="69"/>
        <end position="234"/>
    </location>
</feature>
<dbReference type="InterPro" id="IPR052895">
    <property type="entry name" value="HetReg/Transcr_Mod"/>
</dbReference>
<organism evidence="2 3">
    <name type="scientific">Apiospora kogelbergensis</name>
    <dbReference type="NCBI Taxonomy" id="1337665"/>
    <lineage>
        <taxon>Eukaryota</taxon>
        <taxon>Fungi</taxon>
        <taxon>Dikarya</taxon>
        <taxon>Ascomycota</taxon>
        <taxon>Pezizomycotina</taxon>
        <taxon>Sordariomycetes</taxon>
        <taxon>Xylariomycetidae</taxon>
        <taxon>Amphisphaeriales</taxon>
        <taxon>Apiosporaceae</taxon>
        <taxon>Apiospora</taxon>
    </lineage>
</organism>
<evidence type="ECO:0000313" key="3">
    <source>
        <dbReference type="Proteomes" id="UP001392437"/>
    </source>
</evidence>
<protein>
    <recommendedName>
        <fullName evidence="1">Heterokaryon incompatibility domain-containing protein</fullName>
    </recommendedName>
</protein>
<reference evidence="2 3" key="1">
    <citation type="submission" date="2023-01" db="EMBL/GenBank/DDBJ databases">
        <title>Analysis of 21 Apiospora genomes using comparative genomics revels a genus with tremendous synthesis potential of carbohydrate active enzymes and secondary metabolites.</title>
        <authorList>
            <person name="Sorensen T."/>
        </authorList>
    </citation>
    <scope>NUCLEOTIDE SEQUENCE [LARGE SCALE GENOMIC DNA]</scope>
    <source>
        <strain evidence="2 3">CBS 117206</strain>
    </source>
</reference>
<dbReference type="Proteomes" id="UP001392437">
    <property type="component" value="Unassembled WGS sequence"/>
</dbReference>
<evidence type="ECO:0000259" key="1">
    <source>
        <dbReference type="Pfam" id="PF06985"/>
    </source>
</evidence>
<proteinExistence type="predicted"/>
<evidence type="ECO:0000313" key="2">
    <source>
        <dbReference type="EMBL" id="KAK8109711.1"/>
    </source>
</evidence>
<sequence>MSLAESIDQPGQSPSPVAYVYRPLKYSEIRLLTLYPGEETDEICIGLRHVELQDNVPLIQSDDKPSIEYEALSYTWGTSISGQYVLVDAGNGDDDSNGSSQRVMAITDNLAVALRRLRNVVTAKTLWVDALCINQSDKTEKSIQVRRMGAVYRSAARVIVWLGPERDESALVMQLFEFTAARANVNWTTLVYTLNDNYVAEVSMEFGMGPYAFSAHVESLLGREWFKRVWVRQEVFLARQAVVLCGASEVGWDDFKNAAMALASSLTYWSELSLALQGTECSNPRDRVYGMLALMYSDKVGLPDVDYSLCTAKVYTAVAAQYFQRSTNADLLMSCELTPDRMPGLPSWVPDWSSTAATADFTYGCYTATDTKPCVEFPMGVSGGVIRFPGVVKKASKIHAVEMMGSTHSEATDAILRLLQMVPAVEEEYVGEKCSLIEALCWAILCNKLKHKHIPRKETVITLEELPAVGHYLVYLFEKARLGCNSSEYTSEYKRFLDAGYHFWNGRALFLSEGGFVGLGPPSTSPGDTLFIPWGSRFPVLMRLSPGASCTKEKEKRQKQQWLVVGPCFVSGLMSGEVLYGPLPLDYCVIQRCSEDGFWRPEIHKMVIQGDHVVSTERDREYEKERVKQAFGVDNPRLVTPEMAISKGVPITWVDFI</sequence>
<dbReference type="AlphaFoldDB" id="A0AAW0QUP5"/>
<dbReference type="Pfam" id="PF06985">
    <property type="entry name" value="HET"/>
    <property type="match status" value="1"/>
</dbReference>
<dbReference type="PANTHER" id="PTHR24148:SF73">
    <property type="entry name" value="HET DOMAIN PROTEIN (AFU_ORTHOLOGUE AFUA_8G01020)"/>
    <property type="match status" value="1"/>
</dbReference>
<gene>
    <name evidence="2" type="ORF">PG999_007848</name>
</gene>
<dbReference type="InterPro" id="IPR010730">
    <property type="entry name" value="HET"/>
</dbReference>
<accession>A0AAW0QUP5</accession>